<proteinExistence type="predicted"/>
<evidence type="ECO:0000313" key="3">
    <source>
        <dbReference type="Proteomes" id="UP000233769"/>
    </source>
</evidence>
<evidence type="ECO:0000313" key="2">
    <source>
        <dbReference type="EMBL" id="SOR29933.1"/>
    </source>
</evidence>
<accession>A0A2N9ARJ4</accession>
<feature type="region of interest" description="Disordered" evidence="1">
    <location>
        <begin position="18"/>
        <end position="39"/>
    </location>
</feature>
<reference evidence="3" key="1">
    <citation type="submission" date="2017-10" db="EMBL/GenBank/DDBJ databases">
        <authorList>
            <person name="Regsiter A."/>
            <person name="William W."/>
        </authorList>
    </citation>
    <scope>NUCLEOTIDE SEQUENCE [LARGE SCALE GENOMIC DNA]</scope>
</reference>
<sequence length="39" mass="4616">MEYRKSFRFSEKLAIHTSASSRFPSDQARRGKKVRRTTV</sequence>
<dbReference type="AlphaFoldDB" id="A0A2N9ARJ4"/>
<evidence type="ECO:0000256" key="1">
    <source>
        <dbReference type="SAM" id="MobiDB-lite"/>
    </source>
</evidence>
<dbReference type="EMBL" id="LT962688">
    <property type="protein sequence ID" value="SOR29933.1"/>
    <property type="molecule type" value="Genomic_DNA"/>
</dbReference>
<name>A0A2N9ARJ4_METEX</name>
<feature type="compositionally biased region" description="Basic residues" evidence="1">
    <location>
        <begin position="30"/>
        <end position="39"/>
    </location>
</feature>
<organism evidence="2 3">
    <name type="scientific">Methylorubrum extorquens</name>
    <name type="common">Methylobacterium dichloromethanicum</name>
    <name type="synonym">Methylobacterium extorquens</name>
    <dbReference type="NCBI Taxonomy" id="408"/>
    <lineage>
        <taxon>Bacteria</taxon>
        <taxon>Pseudomonadati</taxon>
        <taxon>Pseudomonadota</taxon>
        <taxon>Alphaproteobacteria</taxon>
        <taxon>Hyphomicrobiales</taxon>
        <taxon>Methylobacteriaceae</taxon>
        <taxon>Methylorubrum</taxon>
    </lineage>
</organism>
<gene>
    <name evidence="2" type="ORF">TK0001_3331</name>
</gene>
<dbReference type="Proteomes" id="UP000233769">
    <property type="component" value="Chromosome tk0001"/>
</dbReference>
<protein>
    <submittedName>
        <fullName evidence="2">Uncharacterized protein</fullName>
    </submittedName>
</protein>